<sequence length="80" mass="8953">MMAWTSWYGTSMTALSCHLGCPCCIVDPWRPAPVSGSPTKVLLFSGRTVWYRARGFVKVSQNTLLRPVDDEGTEHLLFGY</sequence>
<evidence type="ECO:0000256" key="1">
    <source>
        <dbReference type="SAM" id="SignalP"/>
    </source>
</evidence>
<organism evidence="2 3">
    <name type="scientific">Chaetomium fimeti</name>
    <dbReference type="NCBI Taxonomy" id="1854472"/>
    <lineage>
        <taxon>Eukaryota</taxon>
        <taxon>Fungi</taxon>
        <taxon>Dikarya</taxon>
        <taxon>Ascomycota</taxon>
        <taxon>Pezizomycotina</taxon>
        <taxon>Sordariomycetes</taxon>
        <taxon>Sordariomycetidae</taxon>
        <taxon>Sordariales</taxon>
        <taxon>Chaetomiaceae</taxon>
        <taxon>Chaetomium</taxon>
    </lineage>
</organism>
<comment type="caution">
    <text evidence="2">The sequence shown here is derived from an EMBL/GenBank/DDBJ whole genome shotgun (WGS) entry which is preliminary data.</text>
</comment>
<dbReference type="EMBL" id="JAUEPN010000011">
    <property type="protein sequence ID" value="KAK3290920.1"/>
    <property type="molecule type" value="Genomic_DNA"/>
</dbReference>
<name>A0AAE0H6M3_9PEZI</name>
<evidence type="ECO:0008006" key="4">
    <source>
        <dbReference type="Google" id="ProtNLM"/>
    </source>
</evidence>
<proteinExistence type="predicted"/>
<feature type="chain" id="PRO_5042235369" description="Secreted protein" evidence="1">
    <location>
        <begin position="17"/>
        <end position="80"/>
    </location>
</feature>
<dbReference type="RefSeq" id="XP_062654434.1">
    <property type="nucleotide sequence ID" value="XM_062804822.1"/>
</dbReference>
<reference evidence="2" key="1">
    <citation type="journal article" date="2023" name="Mol. Phylogenet. Evol.">
        <title>Genome-scale phylogeny and comparative genomics of the fungal order Sordariales.</title>
        <authorList>
            <person name="Hensen N."/>
            <person name="Bonometti L."/>
            <person name="Westerberg I."/>
            <person name="Brannstrom I.O."/>
            <person name="Guillou S."/>
            <person name="Cros-Aarteil S."/>
            <person name="Calhoun S."/>
            <person name="Haridas S."/>
            <person name="Kuo A."/>
            <person name="Mondo S."/>
            <person name="Pangilinan J."/>
            <person name="Riley R."/>
            <person name="LaButti K."/>
            <person name="Andreopoulos B."/>
            <person name="Lipzen A."/>
            <person name="Chen C."/>
            <person name="Yan M."/>
            <person name="Daum C."/>
            <person name="Ng V."/>
            <person name="Clum A."/>
            <person name="Steindorff A."/>
            <person name="Ohm R.A."/>
            <person name="Martin F."/>
            <person name="Silar P."/>
            <person name="Natvig D.O."/>
            <person name="Lalanne C."/>
            <person name="Gautier V."/>
            <person name="Ament-Velasquez S.L."/>
            <person name="Kruys A."/>
            <person name="Hutchinson M.I."/>
            <person name="Powell A.J."/>
            <person name="Barry K."/>
            <person name="Miller A.N."/>
            <person name="Grigoriev I.V."/>
            <person name="Debuchy R."/>
            <person name="Gladieux P."/>
            <person name="Hiltunen Thoren M."/>
            <person name="Johannesson H."/>
        </authorList>
    </citation>
    <scope>NUCLEOTIDE SEQUENCE</scope>
    <source>
        <strain evidence="2">CBS 168.71</strain>
    </source>
</reference>
<dbReference type="AlphaFoldDB" id="A0AAE0H6M3"/>
<keyword evidence="3" id="KW-1185">Reference proteome</keyword>
<keyword evidence="1" id="KW-0732">Signal</keyword>
<feature type="signal peptide" evidence="1">
    <location>
        <begin position="1"/>
        <end position="16"/>
    </location>
</feature>
<reference evidence="2" key="2">
    <citation type="submission" date="2023-06" db="EMBL/GenBank/DDBJ databases">
        <authorList>
            <consortium name="Lawrence Berkeley National Laboratory"/>
            <person name="Haridas S."/>
            <person name="Hensen N."/>
            <person name="Bonometti L."/>
            <person name="Westerberg I."/>
            <person name="Brannstrom I.O."/>
            <person name="Guillou S."/>
            <person name="Cros-Aarteil S."/>
            <person name="Calhoun S."/>
            <person name="Kuo A."/>
            <person name="Mondo S."/>
            <person name="Pangilinan J."/>
            <person name="Riley R."/>
            <person name="Labutti K."/>
            <person name="Andreopoulos B."/>
            <person name="Lipzen A."/>
            <person name="Chen C."/>
            <person name="Yanf M."/>
            <person name="Daum C."/>
            <person name="Ng V."/>
            <person name="Clum A."/>
            <person name="Steindorff A."/>
            <person name="Ohm R."/>
            <person name="Martin F."/>
            <person name="Silar P."/>
            <person name="Natvig D."/>
            <person name="Lalanne C."/>
            <person name="Gautier V."/>
            <person name="Ament-Velasquez S.L."/>
            <person name="Kruys A."/>
            <person name="Hutchinson M.I."/>
            <person name="Powell A.J."/>
            <person name="Barry K."/>
            <person name="Miller A.N."/>
            <person name="Grigoriev I.V."/>
            <person name="Debuchy R."/>
            <person name="Gladieux P."/>
            <person name="Thoren M.H."/>
            <person name="Johannesson H."/>
        </authorList>
    </citation>
    <scope>NUCLEOTIDE SEQUENCE</scope>
    <source>
        <strain evidence="2">CBS 168.71</strain>
    </source>
</reference>
<dbReference type="Proteomes" id="UP001278766">
    <property type="component" value="Unassembled WGS sequence"/>
</dbReference>
<accession>A0AAE0H6M3</accession>
<protein>
    <recommendedName>
        <fullName evidence="4">Secreted protein</fullName>
    </recommendedName>
</protein>
<gene>
    <name evidence="2" type="ORF">B0H64DRAFT_410931</name>
</gene>
<evidence type="ECO:0000313" key="2">
    <source>
        <dbReference type="EMBL" id="KAK3290920.1"/>
    </source>
</evidence>
<dbReference type="GeneID" id="87841770"/>
<evidence type="ECO:0000313" key="3">
    <source>
        <dbReference type="Proteomes" id="UP001278766"/>
    </source>
</evidence>